<evidence type="ECO:0008006" key="3">
    <source>
        <dbReference type="Google" id="ProtNLM"/>
    </source>
</evidence>
<dbReference type="InterPro" id="IPR029058">
    <property type="entry name" value="AB_hydrolase_fold"/>
</dbReference>
<reference evidence="1" key="1">
    <citation type="submission" date="2021-03" db="EMBL/GenBank/DDBJ databases">
        <title>Whole genome shotgun sequence of Actinoplanes auranticolor NBRC 12245.</title>
        <authorList>
            <person name="Komaki H."/>
            <person name="Tamura T."/>
        </authorList>
    </citation>
    <scope>NUCLEOTIDE SEQUENCE</scope>
    <source>
        <strain evidence="1">NBRC 12245</strain>
    </source>
</reference>
<evidence type="ECO:0000313" key="1">
    <source>
        <dbReference type="EMBL" id="GIM64246.1"/>
    </source>
</evidence>
<dbReference type="Proteomes" id="UP000681340">
    <property type="component" value="Unassembled WGS sequence"/>
</dbReference>
<comment type="caution">
    <text evidence="1">The sequence shown here is derived from an EMBL/GenBank/DDBJ whole genome shotgun (WGS) entry which is preliminary data.</text>
</comment>
<evidence type="ECO:0000313" key="2">
    <source>
        <dbReference type="Proteomes" id="UP000681340"/>
    </source>
</evidence>
<dbReference type="SUPFAM" id="SSF53474">
    <property type="entry name" value="alpha/beta-Hydrolases"/>
    <property type="match status" value="1"/>
</dbReference>
<dbReference type="EMBL" id="BOQL01000009">
    <property type="protein sequence ID" value="GIM64246.1"/>
    <property type="molecule type" value="Genomic_DNA"/>
</dbReference>
<organism evidence="1 2">
    <name type="scientific">Actinoplanes auranticolor</name>
    <dbReference type="NCBI Taxonomy" id="47988"/>
    <lineage>
        <taxon>Bacteria</taxon>
        <taxon>Bacillati</taxon>
        <taxon>Actinomycetota</taxon>
        <taxon>Actinomycetes</taxon>
        <taxon>Micromonosporales</taxon>
        <taxon>Micromonosporaceae</taxon>
        <taxon>Actinoplanes</taxon>
    </lineage>
</organism>
<gene>
    <name evidence="1" type="ORF">Aau02nite_09150</name>
</gene>
<dbReference type="Gene3D" id="3.40.50.1820">
    <property type="entry name" value="alpha/beta hydrolase"/>
    <property type="match status" value="1"/>
</dbReference>
<proteinExistence type="predicted"/>
<accession>A0A919S5D4</accession>
<protein>
    <recommendedName>
        <fullName evidence="3">Alpha/beta hydrolase</fullName>
    </recommendedName>
</protein>
<sequence length="207" mass="21589">MTASEKRAVDNRNYGGVVITGVLVPGAAYPTQAPLLDLADAVLADRQCAVEHITWAVPSGLLQIGPEPFVRAHVTAGLHRVQEAEPRGSVVVIAKSLGSYAAALVAERGLPAVWLTPVLTDESIVESITASPAPALLIGGSADQLWVRAAAEATGKQTLTIPGADHSLRVPGPVRHYAEVLGAVGTAMEQFFDTLLGTSAPSPPRHW</sequence>
<name>A0A919S5D4_9ACTN</name>
<dbReference type="AlphaFoldDB" id="A0A919S5D4"/>
<keyword evidence="2" id="KW-1185">Reference proteome</keyword>